<sequence>MVRVRGITRPVGLSREQKKTRTGCKRFLGRLQTPLFASRSSIAWCKKFTLHSSCLPIIHLFGRECQSLPPAPCSVIRTEHRLSTELPSGSTMCSGLAGKTGGRVGEAGGRREEAGRTLWLLLPPPFLAGSALRGFSLVITMSKSISSEGREAGRVAQLSLSLQNRHRQQPPPPRHYSTAQHRHTINNPSTLQPNTTSNISPISYLSMTQHQQTQSLGVERWHLHCHATCARRLPSLNPVFIPNCPCSSQGPRAKKSAAALLELMWHLSERAFRVQGRREKESPARLCHIE</sequence>
<name>A0A9Q1JBJ4_SYNKA</name>
<feature type="region of interest" description="Disordered" evidence="1">
    <location>
        <begin position="163"/>
        <end position="199"/>
    </location>
</feature>
<keyword evidence="3" id="KW-1185">Reference proteome</keyword>
<protein>
    <submittedName>
        <fullName evidence="2">Uncharacterized protein</fullName>
    </submittedName>
</protein>
<feature type="compositionally biased region" description="Gly residues" evidence="1">
    <location>
        <begin position="98"/>
        <end position="107"/>
    </location>
</feature>
<proteinExistence type="predicted"/>
<evidence type="ECO:0000313" key="3">
    <source>
        <dbReference type="Proteomes" id="UP001152622"/>
    </source>
</evidence>
<comment type="caution">
    <text evidence="2">The sequence shown here is derived from an EMBL/GenBank/DDBJ whole genome shotgun (WGS) entry which is preliminary data.</text>
</comment>
<gene>
    <name evidence="2" type="ORF">SKAU_G00004410</name>
</gene>
<accession>A0A9Q1JBJ4</accession>
<feature type="region of interest" description="Disordered" evidence="1">
    <location>
        <begin position="86"/>
        <end position="108"/>
    </location>
</feature>
<evidence type="ECO:0000256" key="1">
    <source>
        <dbReference type="SAM" id="MobiDB-lite"/>
    </source>
</evidence>
<reference evidence="2" key="1">
    <citation type="journal article" date="2023" name="Science">
        <title>Genome structures resolve the early diversification of teleost fishes.</title>
        <authorList>
            <person name="Parey E."/>
            <person name="Louis A."/>
            <person name="Montfort J."/>
            <person name="Bouchez O."/>
            <person name="Roques C."/>
            <person name="Iampietro C."/>
            <person name="Lluch J."/>
            <person name="Castinel A."/>
            <person name="Donnadieu C."/>
            <person name="Desvignes T."/>
            <person name="Floi Bucao C."/>
            <person name="Jouanno E."/>
            <person name="Wen M."/>
            <person name="Mejri S."/>
            <person name="Dirks R."/>
            <person name="Jansen H."/>
            <person name="Henkel C."/>
            <person name="Chen W.J."/>
            <person name="Zahm M."/>
            <person name="Cabau C."/>
            <person name="Klopp C."/>
            <person name="Thompson A.W."/>
            <person name="Robinson-Rechavi M."/>
            <person name="Braasch I."/>
            <person name="Lecointre G."/>
            <person name="Bobe J."/>
            <person name="Postlethwait J.H."/>
            <person name="Berthelot C."/>
            <person name="Roest Crollius H."/>
            <person name="Guiguen Y."/>
        </authorList>
    </citation>
    <scope>NUCLEOTIDE SEQUENCE</scope>
    <source>
        <strain evidence="2">WJC10195</strain>
    </source>
</reference>
<dbReference type="Proteomes" id="UP001152622">
    <property type="component" value="Chromosome 1"/>
</dbReference>
<organism evidence="2 3">
    <name type="scientific">Synaphobranchus kaupii</name>
    <name type="common">Kaup's arrowtooth eel</name>
    <dbReference type="NCBI Taxonomy" id="118154"/>
    <lineage>
        <taxon>Eukaryota</taxon>
        <taxon>Metazoa</taxon>
        <taxon>Chordata</taxon>
        <taxon>Craniata</taxon>
        <taxon>Vertebrata</taxon>
        <taxon>Euteleostomi</taxon>
        <taxon>Actinopterygii</taxon>
        <taxon>Neopterygii</taxon>
        <taxon>Teleostei</taxon>
        <taxon>Anguilliformes</taxon>
        <taxon>Synaphobranchidae</taxon>
        <taxon>Synaphobranchus</taxon>
    </lineage>
</organism>
<feature type="compositionally biased region" description="Polar residues" evidence="1">
    <location>
        <begin position="185"/>
        <end position="199"/>
    </location>
</feature>
<dbReference type="AlphaFoldDB" id="A0A9Q1JBJ4"/>
<evidence type="ECO:0000313" key="2">
    <source>
        <dbReference type="EMBL" id="KAJ8379663.1"/>
    </source>
</evidence>
<dbReference type="EMBL" id="JAINUF010000001">
    <property type="protein sequence ID" value="KAJ8379663.1"/>
    <property type="molecule type" value="Genomic_DNA"/>
</dbReference>